<protein>
    <recommendedName>
        <fullName evidence="5">Transmembrane protein</fullName>
    </recommendedName>
</protein>
<evidence type="ECO:0000256" key="2">
    <source>
        <dbReference type="SAM" id="Phobius"/>
    </source>
</evidence>
<evidence type="ECO:0000256" key="1">
    <source>
        <dbReference type="SAM" id="MobiDB-lite"/>
    </source>
</evidence>
<feature type="compositionally biased region" description="Basic residues" evidence="1">
    <location>
        <begin position="127"/>
        <end position="142"/>
    </location>
</feature>
<keyword evidence="2" id="KW-0472">Membrane</keyword>
<feature type="transmembrane region" description="Helical" evidence="2">
    <location>
        <begin position="44"/>
        <end position="65"/>
    </location>
</feature>
<keyword evidence="2" id="KW-0812">Transmembrane</keyword>
<proteinExistence type="predicted"/>
<evidence type="ECO:0008006" key="5">
    <source>
        <dbReference type="Google" id="ProtNLM"/>
    </source>
</evidence>
<keyword evidence="2" id="KW-1133">Transmembrane helix</keyword>
<dbReference type="Proteomes" id="UP000489600">
    <property type="component" value="Unassembled WGS sequence"/>
</dbReference>
<sequence length="182" mass="21442">MGFEFLDDSRQKKKDAELNELFKNMVVESKKNEFSNQNKPTDILIEWFISGAIWVLPLCASIFWMRWKRNSMVGSGMVPKTRTSSAIYPSIENENDRMSGWELFLSNASLFVDDTLRLLKNTGEKNKKNKRLNRRQRTKKLRQGQARVVVMLNRVRKKSMMMIWTWIELDELEASLSRTSKQ</sequence>
<dbReference type="AlphaFoldDB" id="A0A565BE36"/>
<reference evidence="3" key="1">
    <citation type="submission" date="2019-07" db="EMBL/GenBank/DDBJ databases">
        <authorList>
            <person name="Dittberner H."/>
        </authorList>
    </citation>
    <scope>NUCLEOTIDE SEQUENCE [LARGE SCALE GENOMIC DNA]</scope>
</reference>
<evidence type="ECO:0000313" key="4">
    <source>
        <dbReference type="Proteomes" id="UP000489600"/>
    </source>
</evidence>
<feature type="region of interest" description="Disordered" evidence="1">
    <location>
        <begin position="123"/>
        <end position="142"/>
    </location>
</feature>
<gene>
    <name evidence="3" type="ORF">ANE_LOCUS10308</name>
</gene>
<keyword evidence="4" id="KW-1185">Reference proteome</keyword>
<accession>A0A565BE36</accession>
<comment type="caution">
    <text evidence="3">The sequence shown here is derived from an EMBL/GenBank/DDBJ whole genome shotgun (WGS) entry which is preliminary data.</text>
</comment>
<organism evidence="3 4">
    <name type="scientific">Arabis nemorensis</name>
    <dbReference type="NCBI Taxonomy" id="586526"/>
    <lineage>
        <taxon>Eukaryota</taxon>
        <taxon>Viridiplantae</taxon>
        <taxon>Streptophyta</taxon>
        <taxon>Embryophyta</taxon>
        <taxon>Tracheophyta</taxon>
        <taxon>Spermatophyta</taxon>
        <taxon>Magnoliopsida</taxon>
        <taxon>eudicotyledons</taxon>
        <taxon>Gunneridae</taxon>
        <taxon>Pentapetalae</taxon>
        <taxon>rosids</taxon>
        <taxon>malvids</taxon>
        <taxon>Brassicales</taxon>
        <taxon>Brassicaceae</taxon>
        <taxon>Arabideae</taxon>
        <taxon>Arabis</taxon>
    </lineage>
</organism>
<evidence type="ECO:0000313" key="3">
    <source>
        <dbReference type="EMBL" id="VVA99863.1"/>
    </source>
</evidence>
<dbReference type="OrthoDB" id="278280at2759"/>
<dbReference type="EMBL" id="CABITT030000003">
    <property type="protein sequence ID" value="VVA99863.1"/>
    <property type="molecule type" value="Genomic_DNA"/>
</dbReference>
<name>A0A565BE36_9BRAS</name>